<evidence type="ECO:0000313" key="1">
    <source>
        <dbReference type="EMBL" id="MEY8040619.1"/>
    </source>
</evidence>
<dbReference type="RefSeq" id="WP_345365331.1">
    <property type="nucleotide sequence ID" value="NZ_BAABII010000013.1"/>
</dbReference>
<protein>
    <submittedName>
        <fullName evidence="1">Uncharacterized protein</fullName>
    </submittedName>
</protein>
<gene>
    <name evidence="1" type="ORF">AB8O55_14530</name>
</gene>
<comment type="caution">
    <text evidence="1">The sequence shown here is derived from an EMBL/GenBank/DDBJ whole genome shotgun (WGS) entry which is preliminary data.</text>
</comment>
<sequence length="139" mass="15562">MFDPDLWRVLGVHWHGYVEIDRGDPWWAPRSRAELLRLPPAKVLLTPDAASDWVSEMTAAHALPVEVRLVGAQGPHGGVGILGDDGHREHDSQADHVVLSRGDSLRYDFPREGDRLHLRVEAVTARQCAVTHPREDQES</sequence>
<dbReference type="EMBL" id="JBGEHV010000024">
    <property type="protein sequence ID" value="MEY8040619.1"/>
    <property type="molecule type" value="Genomic_DNA"/>
</dbReference>
<name>A0ABV4CIP4_9PSEU</name>
<organism evidence="1 2">
    <name type="scientific">Saccharopolyspora cebuensis</name>
    <dbReference type="NCBI Taxonomy" id="418759"/>
    <lineage>
        <taxon>Bacteria</taxon>
        <taxon>Bacillati</taxon>
        <taxon>Actinomycetota</taxon>
        <taxon>Actinomycetes</taxon>
        <taxon>Pseudonocardiales</taxon>
        <taxon>Pseudonocardiaceae</taxon>
        <taxon>Saccharopolyspora</taxon>
    </lineage>
</organism>
<reference evidence="1 2" key="1">
    <citation type="submission" date="2024-08" db="EMBL/GenBank/DDBJ databases">
        <title>Genome mining of Saccharopolyspora cebuensis PGLac3 from Nigerian medicinal plant.</title>
        <authorList>
            <person name="Ezeobiora C.E."/>
            <person name="Igbokwe N.H."/>
            <person name="Amin D.H."/>
            <person name="Mendie U.E."/>
        </authorList>
    </citation>
    <scope>NUCLEOTIDE SEQUENCE [LARGE SCALE GENOMIC DNA]</scope>
    <source>
        <strain evidence="1 2">PGLac3</strain>
    </source>
</reference>
<proteinExistence type="predicted"/>
<accession>A0ABV4CIP4</accession>
<dbReference type="Proteomes" id="UP001564626">
    <property type="component" value="Unassembled WGS sequence"/>
</dbReference>
<evidence type="ECO:0000313" key="2">
    <source>
        <dbReference type="Proteomes" id="UP001564626"/>
    </source>
</evidence>
<keyword evidence="2" id="KW-1185">Reference proteome</keyword>